<dbReference type="PIRSF" id="PIRSF001500">
    <property type="entry name" value="Chor_mut_pdt_Ppr"/>
    <property type="match status" value="1"/>
</dbReference>
<keyword evidence="26" id="KW-1185">Reference proteome</keyword>
<dbReference type="Gene3D" id="3.40.190.10">
    <property type="entry name" value="Periplasmic binding protein-like II"/>
    <property type="match status" value="2"/>
</dbReference>
<dbReference type="NCBIfam" id="NF008865">
    <property type="entry name" value="PRK11898.1"/>
    <property type="match status" value="1"/>
</dbReference>
<keyword evidence="9" id="KW-0963">Cytoplasm</keyword>
<dbReference type="EC" id="5.4.99.5" evidence="6"/>
<feature type="site" description="Essential for prephenate dehydratase activity" evidence="19">
    <location>
        <position position="255"/>
    </location>
</feature>
<dbReference type="InterPro" id="IPR036263">
    <property type="entry name" value="Chorismate_II_sf"/>
</dbReference>
<dbReference type="AlphaFoldDB" id="A0A0K1QB08"/>
<dbReference type="GO" id="GO:0004664">
    <property type="term" value="F:prephenate dehydratase activity"/>
    <property type="evidence" value="ECO:0007669"/>
    <property type="project" value="UniProtKB-EC"/>
</dbReference>
<evidence type="ECO:0000256" key="20">
    <source>
        <dbReference type="SAM" id="Coils"/>
    </source>
</evidence>
<dbReference type="SUPFAM" id="SSF55021">
    <property type="entry name" value="ACT-like"/>
    <property type="match status" value="1"/>
</dbReference>
<dbReference type="GO" id="GO:0046417">
    <property type="term" value="P:chorismate metabolic process"/>
    <property type="evidence" value="ECO:0007669"/>
    <property type="project" value="InterPro"/>
</dbReference>
<dbReference type="PROSITE" id="PS00858">
    <property type="entry name" value="PREPHENATE_DEHYDR_2"/>
    <property type="match status" value="1"/>
</dbReference>
<feature type="domain" description="Prephenate dehydratase" evidence="23">
    <location>
        <begin position="87"/>
        <end position="262"/>
    </location>
</feature>
<keyword evidence="12" id="KW-0584">Phenylalanine biosynthesis</keyword>
<dbReference type="SMART" id="SM00830">
    <property type="entry name" value="CM_2"/>
    <property type="match status" value="1"/>
</dbReference>
<evidence type="ECO:0000256" key="19">
    <source>
        <dbReference type="PIRSR" id="PIRSR001500-2"/>
    </source>
</evidence>
<dbReference type="InterPro" id="IPR018528">
    <property type="entry name" value="Preph_deHydtase_CS"/>
</dbReference>
<name>A0A0K1QB08_9BACT</name>
<dbReference type="UniPathway" id="UPA00121">
    <property type="reaction ID" value="UER00345"/>
</dbReference>
<sequence>MLAGARARIDALDDEILDLLEKRADIAREIAVAKQKAKIESFHDPERERQVLERLAHRGEGRFPPDAVRAVFREVMSACLSVEQPLRVAYLGPEGTFSQMAARHLFGLSARYRECATIDAVFDAVQSRDATYGVVPIENSTEGAVSMTSDALLDGQLLIRQEYILPVSHCLLTRASSLSAIDTVYSHPQALAQCRLWIAKHLPRAQVVQTTSTAAAAREAQADDRAAAIGAAIASEIHDVPILSRNIQDRPENATRFVVLGHDDAKPSGRDRTTLAFGVTHHEGALRRVLTEFETAGVNLTRIESRPSRQKAWQYVFLVDVEGHRDSPELAKALKGARHSATFVKVIGSYPRSDPPAPKGKPSPKTRGRKGKG</sequence>
<dbReference type="CDD" id="cd13630">
    <property type="entry name" value="PBP2_PDT_1"/>
    <property type="match status" value="1"/>
</dbReference>
<comment type="catalytic activity">
    <reaction evidence="1">
        <text>chorismate = prephenate</text>
        <dbReference type="Rhea" id="RHEA:13897"/>
        <dbReference type="ChEBI" id="CHEBI:29748"/>
        <dbReference type="ChEBI" id="CHEBI:29934"/>
        <dbReference type="EC" id="5.4.99.5"/>
    </reaction>
</comment>
<comment type="subcellular location">
    <subcellularLocation>
        <location evidence="3">Cytoplasm</location>
    </subcellularLocation>
</comment>
<evidence type="ECO:0000256" key="7">
    <source>
        <dbReference type="ARBA" id="ARBA00013147"/>
    </source>
</evidence>
<evidence type="ECO:0000313" key="26">
    <source>
        <dbReference type="Proteomes" id="UP000064967"/>
    </source>
</evidence>
<dbReference type="Pfam" id="PF00800">
    <property type="entry name" value="PDT"/>
    <property type="match status" value="1"/>
</dbReference>
<comment type="pathway">
    <text evidence="4">Amino-acid biosynthesis; L-phenylalanine biosynthesis; phenylpyruvate from prephenate: step 1/1.</text>
</comment>
<dbReference type="EMBL" id="CP012333">
    <property type="protein sequence ID" value="AKV02924.1"/>
    <property type="molecule type" value="Genomic_DNA"/>
</dbReference>
<dbReference type="PANTHER" id="PTHR21022:SF19">
    <property type="entry name" value="PREPHENATE DEHYDRATASE-RELATED"/>
    <property type="match status" value="1"/>
</dbReference>
<evidence type="ECO:0000256" key="10">
    <source>
        <dbReference type="ARBA" id="ARBA00022605"/>
    </source>
</evidence>
<proteinExistence type="predicted"/>
<keyword evidence="15" id="KW-0511">Multifunctional enzyme</keyword>
<evidence type="ECO:0000256" key="3">
    <source>
        <dbReference type="ARBA" id="ARBA00004496"/>
    </source>
</evidence>
<dbReference type="PROSITE" id="PS51671">
    <property type="entry name" value="ACT"/>
    <property type="match status" value="1"/>
</dbReference>
<evidence type="ECO:0000256" key="14">
    <source>
        <dbReference type="ARBA" id="ARBA00023239"/>
    </source>
</evidence>
<dbReference type="PATRIC" id="fig|1391654.3.peg.9712"/>
<dbReference type="FunFam" id="3.40.190.10:FF:000029">
    <property type="entry name" value="Chorismate mutase/Prephenate dehydratase"/>
    <property type="match status" value="1"/>
</dbReference>
<evidence type="ECO:0000256" key="1">
    <source>
        <dbReference type="ARBA" id="ARBA00000824"/>
    </source>
</evidence>
<dbReference type="STRING" id="1391654.AKJ09_09587"/>
<comment type="pathway">
    <text evidence="5">Metabolic intermediate biosynthesis; prephenate biosynthesis; prephenate from chorismate: step 1/1.</text>
</comment>
<evidence type="ECO:0000256" key="6">
    <source>
        <dbReference type="ARBA" id="ARBA00012404"/>
    </source>
</evidence>
<evidence type="ECO:0000259" key="23">
    <source>
        <dbReference type="PROSITE" id="PS51171"/>
    </source>
</evidence>
<keyword evidence="13" id="KW-0413">Isomerase</keyword>
<dbReference type="Gene3D" id="3.30.70.260">
    <property type="match status" value="1"/>
</dbReference>
<dbReference type="InterPro" id="IPR002701">
    <property type="entry name" value="CM_II_prokaryot"/>
</dbReference>
<dbReference type="SUPFAM" id="SSF48600">
    <property type="entry name" value="Chorismate mutase II"/>
    <property type="match status" value="1"/>
</dbReference>
<dbReference type="Gene3D" id="1.20.59.10">
    <property type="entry name" value="Chorismate mutase"/>
    <property type="match status" value="1"/>
</dbReference>
<dbReference type="GO" id="GO:0004106">
    <property type="term" value="F:chorismate mutase activity"/>
    <property type="evidence" value="ECO:0007669"/>
    <property type="project" value="UniProtKB-EC"/>
</dbReference>
<dbReference type="FunFam" id="3.40.190.10:FF:000034">
    <property type="entry name" value="Chorismate mutase/prephenate dehydratase"/>
    <property type="match status" value="1"/>
</dbReference>
<keyword evidence="10" id="KW-0028">Amino-acid biosynthesis</keyword>
<evidence type="ECO:0000256" key="2">
    <source>
        <dbReference type="ARBA" id="ARBA00002364"/>
    </source>
</evidence>
<dbReference type="Pfam" id="PF01817">
    <property type="entry name" value="CM_2"/>
    <property type="match status" value="1"/>
</dbReference>
<evidence type="ECO:0000256" key="18">
    <source>
        <dbReference type="ARBA" id="ARBA00047848"/>
    </source>
</evidence>
<evidence type="ECO:0000256" key="8">
    <source>
        <dbReference type="ARBA" id="ARBA00014401"/>
    </source>
</evidence>
<dbReference type="Proteomes" id="UP000064967">
    <property type="component" value="Chromosome"/>
</dbReference>
<dbReference type="InterPro" id="IPR036979">
    <property type="entry name" value="CM_dom_sf"/>
</dbReference>
<reference evidence="25 26" key="1">
    <citation type="submission" date="2015-08" db="EMBL/GenBank/DDBJ databases">
        <authorList>
            <person name="Babu N.S."/>
            <person name="Beckwith C.J."/>
            <person name="Beseler K.G."/>
            <person name="Brison A."/>
            <person name="Carone J.V."/>
            <person name="Caskin T.P."/>
            <person name="Diamond M."/>
            <person name="Durham M.E."/>
            <person name="Foxe J.M."/>
            <person name="Go M."/>
            <person name="Henderson B.A."/>
            <person name="Jones I.B."/>
            <person name="McGettigan J.A."/>
            <person name="Micheletti S.J."/>
            <person name="Nasrallah M.E."/>
            <person name="Ortiz D."/>
            <person name="Piller C.R."/>
            <person name="Privatt S.R."/>
            <person name="Schneider S.L."/>
            <person name="Sharp S."/>
            <person name="Smith T.C."/>
            <person name="Stanton J.D."/>
            <person name="Ullery H.E."/>
            <person name="Wilson R.J."/>
            <person name="Serrano M.G."/>
            <person name="Buck G."/>
            <person name="Lee V."/>
            <person name="Wang Y."/>
            <person name="Carvalho R."/>
            <person name="Voegtly L."/>
            <person name="Shi R."/>
            <person name="Duckworth R."/>
            <person name="Johnson A."/>
            <person name="Loviza R."/>
            <person name="Walstead R."/>
            <person name="Shah Z."/>
            <person name="Kiflezghi M."/>
            <person name="Wade K."/>
            <person name="Ball S.L."/>
            <person name="Bradley K.W."/>
            <person name="Asai D.J."/>
            <person name="Bowman C.A."/>
            <person name="Russell D.A."/>
            <person name="Pope W.H."/>
            <person name="Jacobs-Sera D."/>
            <person name="Hendrix R.W."/>
            <person name="Hatfull G.F."/>
        </authorList>
    </citation>
    <scope>NUCLEOTIDE SEQUENCE [LARGE SCALE GENOMIC DNA]</scope>
    <source>
        <strain evidence="25 26">DSM 27648</strain>
    </source>
</reference>
<dbReference type="PROSITE" id="PS51171">
    <property type="entry name" value="PREPHENATE_DEHYDR_3"/>
    <property type="match status" value="1"/>
</dbReference>
<evidence type="ECO:0000256" key="11">
    <source>
        <dbReference type="ARBA" id="ARBA00023141"/>
    </source>
</evidence>
<dbReference type="InterPro" id="IPR002912">
    <property type="entry name" value="ACT_dom"/>
</dbReference>
<dbReference type="Pfam" id="PF01842">
    <property type="entry name" value="ACT"/>
    <property type="match status" value="1"/>
</dbReference>
<accession>A0A0K1QB08</accession>
<feature type="compositionally biased region" description="Basic residues" evidence="21">
    <location>
        <begin position="362"/>
        <end position="373"/>
    </location>
</feature>
<dbReference type="EC" id="4.2.1.51" evidence="7"/>
<dbReference type="PANTHER" id="PTHR21022">
    <property type="entry name" value="PREPHENATE DEHYDRATASE P PROTEIN"/>
    <property type="match status" value="1"/>
</dbReference>
<dbReference type="InterPro" id="IPR045865">
    <property type="entry name" value="ACT-like_dom_sf"/>
</dbReference>
<feature type="domain" description="ACT" evidence="24">
    <location>
        <begin position="274"/>
        <end position="349"/>
    </location>
</feature>
<gene>
    <name evidence="25" type="ORF">AKJ09_09587</name>
</gene>
<comment type="catalytic activity">
    <reaction evidence="18">
        <text>prephenate + H(+) = 3-phenylpyruvate + CO2 + H2O</text>
        <dbReference type="Rhea" id="RHEA:21648"/>
        <dbReference type="ChEBI" id="CHEBI:15377"/>
        <dbReference type="ChEBI" id="CHEBI:15378"/>
        <dbReference type="ChEBI" id="CHEBI:16526"/>
        <dbReference type="ChEBI" id="CHEBI:18005"/>
        <dbReference type="ChEBI" id="CHEBI:29934"/>
        <dbReference type="EC" id="4.2.1.51"/>
    </reaction>
</comment>
<dbReference type="SUPFAM" id="SSF53850">
    <property type="entry name" value="Periplasmic binding protein-like II"/>
    <property type="match status" value="1"/>
</dbReference>
<evidence type="ECO:0000256" key="12">
    <source>
        <dbReference type="ARBA" id="ARBA00023222"/>
    </source>
</evidence>
<keyword evidence="11" id="KW-0057">Aromatic amino acid biosynthesis</keyword>
<evidence type="ECO:0000256" key="21">
    <source>
        <dbReference type="SAM" id="MobiDB-lite"/>
    </source>
</evidence>
<dbReference type="PROSITE" id="PS51168">
    <property type="entry name" value="CHORISMATE_MUT_2"/>
    <property type="match status" value="1"/>
</dbReference>
<evidence type="ECO:0000256" key="15">
    <source>
        <dbReference type="ARBA" id="ARBA00023268"/>
    </source>
</evidence>
<evidence type="ECO:0000313" key="25">
    <source>
        <dbReference type="EMBL" id="AKV02924.1"/>
    </source>
</evidence>
<organism evidence="25 26">
    <name type="scientific">Labilithrix luteola</name>
    <dbReference type="NCBI Taxonomy" id="1391654"/>
    <lineage>
        <taxon>Bacteria</taxon>
        <taxon>Pseudomonadati</taxon>
        <taxon>Myxococcota</taxon>
        <taxon>Polyangia</taxon>
        <taxon>Polyangiales</taxon>
        <taxon>Labilitrichaceae</taxon>
        <taxon>Labilithrix</taxon>
    </lineage>
</organism>
<dbReference type="InterPro" id="IPR001086">
    <property type="entry name" value="Preph_deHydtase"/>
</dbReference>
<evidence type="ECO:0000256" key="13">
    <source>
        <dbReference type="ARBA" id="ARBA00023235"/>
    </source>
</evidence>
<dbReference type="FunFam" id="3.30.70.260:FF:000012">
    <property type="entry name" value="Prephenate dehydratase"/>
    <property type="match status" value="1"/>
</dbReference>
<keyword evidence="14" id="KW-0456">Lyase</keyword>
<feature type="domain" description="Chorismate mutase" evidence="22">
    <location>
        <begin position="1"/>
        <end position="87"/>
    </location>
</feature>
<evidence type="ECO:0000256" key="16">
    <source>
        <dbReference type="ARBA" id="ARBA00031175"/>
    </source>
</evidence>
<evidence type="ECO:0000256" key="9">
    <source>
        <dbReference type="ARBA" id="ARBA00022490"/>
    </source>
</evidence>
<dbReference type="KEGG" id="llu:AKJ09_09587"/>
<evidence type="ECO:0000256" key="17">
    <source>
        <dbReference type="ARBA" id="ARBA00031520"/>
    </source>
</evidence>
<dbReference type="GO" id="GO:0009094">
    <property type="term" value="P:L-phenylalanine biosynthetic process"/>
    <property type="evidence" value="ECO:0007669"/>
    <property type="project" value="UniProtKB-UniPathway"/>
</dbReference>
<feature type="region of interest" description="Disordered" evidence="21">
    <location>
        <begin position="347"/>
        <end position="373"/>
    </location>
</feature>
<protein>
    <recommendedName>
        <fullName evidence="8">Bifunctional chorismate mutase/prephenate dehydratase</fullName>
        <ecNumber evidence="7">4.2.1.51</ecNumber>
        <ecNumber evidence="6">5.4.99.5</ecNumber>
    </recommendedName>
    <alternativeName>
        <fullName evidence="17">Chorismate mutase-prephenate dehydratase</fullName>
    </alternativeName>
    <alternativeName>
        <fullName evidence="16">p-protein</fullName>
    </alternativeName>
</protein>
<evidence type="ECO:0000256" key="5">
    <source>
        <dbReference type="ARBA" id="ARBA00004817"/>
    </source>
</evidence>
<evidence type="ECO:0000256" key="4">
    <source>
        <dbReference type="ARBA" id="ARBA00004741"/>
    </source>
</evidence>
<evidence type="ECO:0000259" key="24">
    <source>
        <dbReference type="PROSITE" id="PS51671"/>
    </source>
</evidence>
<dbReference type="GO" id="GO:0005737">
    <property type="term" value="C:cytoplasm"/>
    <property type="evidence" value="ECO:0007669"/>
    <property type="project" value="UniProtKB-SubCell"/>
</dbReference>
<feature type="coiled-coil region" evidence="20">
    <location>
        <begin position="2"/>
        <end position="29"/>
    </location>
</feature>
<dbReference type="CDD" id="cd04905">
    <property type="entry name" value="ACT_CM-PDT"/>
    <property type="match status" value="1"/>
</dbReference>
<keyword evidence="20" id="KW-0175">Coiled coil</keyword>
<dbReference type="InterPro" id="IPR008242">
    <property type="entry name" value="Chor_mutase/pphenate_deHydtase"/>
</dbReference>
<dbReference type="UniPathway" id="UPA00120">
    <property type="reaction ID" value="UER00203"/>
</dbReference>
<comment type="function">
    <text evidence="2">Catalyzes the Claisen rearrangement of chorismate to prephenate and the decarboxylation/dehydration of prephenate to phenylpyruvate.</text>
</comment>
<evidence type="ECO:0000259" key="22">
    <source>
        <dbReference type="PROSITE" id="PS51168"/>
    </source>
</evidence>